<sequence>MLPPGEHSQGDIRVDIIGRDDPDHAMVRETKFPGGDGESCKHDIFLATAIGVDQDLVDAMSADNGELNSSNPQRQYF</sequence>
<protein>
    <submittedName>
        <fullName evidence="1">Unannotated protein</fullName>
    </submittedName>
</protein>
<name>A0A6J7QED3_9ZZZZ</name>
<dbReference type="AlphaFoldDB" id="A0A6J7QED3"/>
<organism evidence="1">
    <name type="scientific">freshwater metagenome</name>
    <dbReference type="NCBI Taxonomy" id="449393"/>
    <lineage>
        <taxon>unclassified sequences</taxon>
        <taxon>metagenomes</taxon>
        <taxon>ecological metagenomes</taxon>
    </lineage>
</organism>
<evidence type="ECO:0000313" key="1">
    <source>
        <dbReference type="EMBL" id="CAB5016018.1"/>
    </source>
</evidence>
<accession>A0A6J7QED3</accession>
<dbReference type="EMBL" id="CAFBPJ010000057">
    <property type="protein sequence ID" value="CAB5016018.1"/>
    <property type="molecule type" value="Genomic_DNA"/>
</dbReference>
<gene>
    <name evidence="1" type="ORF">UFOPK4092_00660</name>
</gene>
<reference evidence="1" key="1">
    <citation type="submission" date="2020-05" db="EMBL/GenBank/DDBJ databases">
        <authorList>
            <person name="Chiriac C."/>
            <person name="Salcher M."/>
            <person name="Ghai R."/>
            <person name="Kavagutti S V."/>
        </authorList>
    </citation>
    <scope>NUCLEOTIDE SEQUENCE</scope>
</reference>
<proteinExistence type="predicted"/>